<dbReference type="GO" id="GO:0005525">
    <property type="term" value="F:GTP binding"/>
    <property type="evidence" value="ECO:0007669"/>
    <property type="project" value="UniProtKB-UniRule"/>
</dbReference>
<reference evidence="5 6" key="1">
    <citation type="journal article" date="2023" name="Elife">
        <title>Identification of key yeast species and microbe-microbe interactions impacting larval growth of Drosophila in the wild.</title>
        <authorList>
            <person name="Mure A."/>
            <person name="Sugiura Y."/>
            <person name="Maeda R."/>
            <person name="Honda K."/>
            <person name="Sakurai N."/>
            <person name="Takahashi Y."/>
            <person name="Watada M."/>
            <person name="Katoh T."/>
            <person name="Gotoh A."/>
            <person name="Gotoh Y."/>
            <person name="Taniguchi I."/>
            <person name="Nakamura K."/>
            <person name="Hayashi T."/>
            <person name="Katayama T."/>
            <person name="Uemura T."/>
            <person name="Hattori Y."/>
        </authorList>
    </citation>
    <scope>NUCLEOTIDE SEQUENCE [LARGE SCALE GENOMIC DNA]</scope>
    <source>
        <strain evidence="5 6">SB-73</strain>
    </source>
</reference>
<dbReference type="Gene3D" id="3.40.50.300">
    <property type="entry name" value="P-loop containing nucleotide triphosphate hydrolases"/>
    <property type="match status" value="1"/>
</dbReference>
<dbReference type="FunFam" id="3.40.50.300:FF:001086">
    <property type="entry name" value="GTP-binding protein GTR2"/>
    <property type="match status" value="1"/>
</dbReference>
<comment type="similarity">
    <text evidence="1 4">Belongs to the GTR/RAG GTP-binding protein family.</text>
</comment>
<evidence type="ECO:0000256" key="1">
    <source>
        <dbReference type="ARBA" id="ARBA00007756"/>
    </source>
</evidence>
<dbReference type="GO" id="GO:1990131">
    <property type="term" value="C:Gtr1-Gtr2 GTPase complex"/>
    <property type="evidence" value="ECO:0007669"/>
    <property type="project" value="UniProtKB-UniRule"/>
</dbReference>
<keyword evidence="6" id="KW-1185">Reference proteome</keyword>
<proteinExistence type="inferred from homology"/>
<dbReference type="GO" id="GO:0003924">
    <property type="term" value="F:GTPase activity"/>
    <property type="evidence" value="ECO:0007669"/>
    <property type="project" value="UniProtKB-UniRule"/>
</dbReference>
<evidence type="ECO:0000256" key="2">
    <source>
        <dbReference type="ARBA" id="ARBA00022741"/>
    </source>
</evidence>
<dbReference type="InterPro" id="IPR027417">
    <property type="entry name" value="P-loop_NTPase"/>
</dbReference>
<evidence type="ECO:0000313" key="5">
    <source>
        <dbReference type="EMBL" id="GMM52799.1"/>
    </source>
</evidence>
<dbReference type="AlphaFoldDB" id="A0AAV5RMQ6"/>
<comment type="caution">
    <text evidence="5">The sequence shown here is derived from an EMBL/GenBank/DDBJ whole genome shotgun (WGS) entry which is preliminary data.</text>
</comment>
<dbReference type="GO" id="GO:0000329">
    <property type="term" value="C:fungal-type vacuole membrane"/>
    <property type="evidence" value="ECO:0007669"/>
    <property type="project" value="TreeGrafter"/>
</dbReference>
<gene>
    <name evidence="5" type="ORF">DASB73_037620</name>
</gene>
<accession>A0AAV5RMQ6</accession>
<comment type="subunit">
    <text evidence="4">Component of the GSE complex.</text>
</comment>
<protein>
    <recommendedName>
        <fullName evidence="4">GTP-binding protein</fullName>
    </recommendedName>
</protein>
<dbReference type="GO" id="GO:0005634">
    <property type="term" value="C:nucleus"/>
    <property type="evidence" value="ECO:0007669"/>
    <property type="project" value="TreeGrafter"/>
</dbReference>
<evidence type="ECO:0000256" key="3">
    <source>
        <dbReference type="ARBA" id="ARBA00023134"/>
    </source>
</evidence>
<comment type="function">
    <text evidence="4">GTPase involved in activation of the TORC1 signaling pathway, which promotes growth and represses autophagy in nutrient-rich conditions.</text>
</comment>
<dbReference type="GO" id="GO:0009267">
    <property type="term" value="P:cellular response to starvation"/>
    <property type="evidence" value="ECO:0007669"/>
    <property type="project" value="TreeGrafter"/>
</dbReference>
<evidence type="ECO:0000313" key="6">
    <source>
        <dbReference type="Proteomes" id="UP001362899"/>
    </source>
</evidence>
<dbReference type="Pfam" id="PF04670">
    <property type="entry name" value="Gtr1_RagA"/>
    <property type="match status" value="1"/>
</dbReference>
<dbReference type="GO" id="GO:0010507">
    <property type="term" value="P:negative regulation of autophagy"/>
    <property type="evidence" value="ECO:0007669"/>
    <property type="project" value="TreeGrafter"/>
</dbReference>
<dbReference type="InterPro" id="IPR006762">
    <property type="entry name" value="Gtr1_RagA"/>
</dbReference>
<sequence>MISQGTREQKILLMGLRRGGKSSIRQVIFHGMQPIETLYLESTTKPTSEKLSSLANFVIEEIPGQVDVTNPEFESSKVFKGASTVIYVIDSQDEYLLSLQNVVQVISQGYKIDRNIHFEILIHKVDGLSEDFRLDTKRDIIQRINDDLVDIGAYDADVTFHMTSIFDQSIVEALSRIIQKLVPELSSLTQLLDMFCMRTGVEKAFVFEASSKIYLATDSSPVDAEIYQVCSDFIDVSADLGGLYGTSANTGNSDGREFSTSRFNNGSVICLTRLIKGCLLVCLCTSETDNKITLVEFNADVFREGMEKIYA</sequence>
<name>A0AAV5RMQ6_STABA</name>
<organism evidence="5 6">
    <name type="scientific">Starmerella bacillaris</name>
    <name type="common">Yeast</name>
    <name type="synonym">Candida zemplinina</name>
    <dbReference type="NCBI Taxonomy" id="1247836"/>
    <lineage>
        <taxon>Eukaryota</taxon>
        <taxon>Fungi</taxon>
        <taxon>Dikarya</taxon>
        <taxon>Ascomycota</taxon>
        <taxon>Saccharomycotina</taxon>
        <taxon>Dipodascomycetes</taxon>
        <taxon>Dipodascales</taxon>
        <taxon>Trichomonascaceae</taxon>
        <taxon>Starmerella</taxon>
    </lineage>
</organism>
<dbReference type="GO" id="GO:1904263">
    <property type="term" value="P:positive regulation of TORC1 signaling"/>
    <property type="evidence" value="ECO:0007669"/>
    <property type="project" value="TreeGrafter"/>
</dbReference>
<dbReference type="PANTHER" id="PTHR11259:SF2">
    <property type="entry name" value="GH16429P"/>
    <property type="match status" value="1"/>
</dbReference>
<dbReference type="Proteomes" id="UP001362899">
    <property type="component" value="Unassembled WGS sequence"/>
</dbReference>
<keyword evidence="3 4" id="KW-0342">GTP-binding</keyword>
<dbReference type="SUPFAM" id="SSF52540">
    <property type="entry name" value="P-loop containing nucleoside triphosphate hydrolases"/>
    <property type="match status" value="1"/>
</dbReference>
<evidence type="ECO:0000256" key="4">
    <source>
        <dbReference type="RuleBase" id="RU367014"/>
    </source>
</evidence>
<dbReference type="PANTHER" id="PTHR11259">
    <property type="entry name" value="RAS-RELATED GTP BINDING RAG/GTR YEAST"/>
    <property type="match status" value="1"/>
</dbReference>
<keyword evidence="2 4" id="KW-0547">Nucleotide-binding</keyword>
<dbReference type="EMBL" id="BTGC01000008">
    <property type="protein sequence ID" value="GMM52799.1"/>
    <property type="molecule type" value="Genomic_DNA"/>
</dbReference>
<dbReference type="Gene3D" id="3.30.450.190">
    <property type="match status" value="1"/>
</dbReference>